<name>A0A811JQH2_9BILA</name>
<keyword evidence="2" id="KW-1185">Reference proteome</keyword>
<accession>A0A811JQH2</accession>
<dbReference type="EMBL" id="CAJFCW020000001">
    <property type="protein sequence ID" value="CAG9077892.1"/>
    <property type="molecule type" value="Genomic_DNA"/>
</dbReference>
<evidence type="ECO:0000313" key="2">
    <source>
        <dbReference type="Proteomes" id="UP000614601"/>
    </source>
</evidence>
<dbReference type="Proteomes" id="UP000614601">
    <property type="component" value="Unassembled WGS sequence"/>
</dbReference>
<dbReference type="OrthoDB" id="10549370at2759"/>
<organism evidence="1 2">
    <name type="scientific">Bursaphelenchus okinawaensis</name>
    <dbReference type="NCBI Taxonomy" id="465554"/>
    <lineage>
        <taxon>Eukaryota</taxon>
        <taxon>Metazoa</taxon>
        <taxon>Ecdysozoa</taxon>
        <taxon>Nematoda</taxon>
        <taxon>Chromadorea</taxon>
        <taxon>Rhabditida</taxon>
        <taxon>Tylenchina</taxon>
        <taxon>Tylenchomorpha</taxon>
        <taxon>Aphelenchoidea</taxon>
        <taxon>Aphelenchoididae</taxon>
        <taxon>Bursaphelenchus</taxon>
    </lineage>
</organism>
<gene>
    <name evidence="1" type="ORF">BOKJ2_LOCUS213</name>
</gene>
<sequence length="102" mass="11919">MEMLNLATDLLITSMNRKPENNPCHLCLIDQAKAPVFCLQCLKIVSCKWCFLLYLTEEPTNAVKCLNCQRISPKECSLFARVYRREAGKVHEPYYPYRKGFR</sequence>
<protein>
    <submittedName>
        <fullName evidence="1">Uncharacterized protein</fullName>
    </submittedName>
</protein>
<dbReference type="AlphaFoldDB" id="A0A811JQH2"/>
<proteinExistence type="predicted"/>
<dbReference type="Proteomes" id="UP000783686">
    <property type="component" value="Unassembled WGS sequence"/>
</dbReference>
<evidence type="ECO:0000313" key="1">
    <source>
        <dbReference type="EMBL" id="CAD5205529.1"/>
    </source>
</evidence>
<reference evidence="1" key="1">
    <citation type="submission" date="2020-09" db="EMBL/GenBank/DDBJ databases">
        <authorList>
            <person name="Kikuchi T."/>
        </authorList>
    </citation>
    <scope>NUCLEOTIDE SEQUENCE</scope>
    <source>
        <strain evidence="1">SH1</strain>
    </source>
</reference>
<comment type="caution">
    <text evidence="1">The sequence shown here is derived from an EMBL/GenBank/DDBJ whole genome shotgun (WGS) entry which is preliminary data.</text>
</comment>
<dbReference type="EMBL" id="CAJFDH010000001">
    <property type="protein sequence ID" value="CAD5205529.1"/>
    <property type="molecule type" value="Genomic_DNA"/>
</dbReference>